<dbReference type="EMBL" id="CP062941">
    <property type="protein sequence ID" value="QOL48265.1"/>
    <property type="molecule type" value="Genomic_DNA"/>
</dbReference>
<evidence type="ECO:0000256" key="1">
    <source>
        <dbReference type="SAM" id="MobiDB-lite"/>
    </source>
</evidence>
<protein>
    <recommendedName>
        <fullName evidence="5">Lipoprotein</fullName>
    </recommendedName>
</protein>
<feature type="region of interest" description="Disordered" evidence="1">
    <location>
        <begin position="40"/>
        <end position="154"/>
    </location>
</feature>
<proteinExistence type="predicted"/>
<evidence type="ECO:0000256" key="2">
    <source>
        <dbReference type="SAM" id="SignalP"/>
    </source>
</evidence>
<evidence type="ECO:0008006" key="5">
    <source>
        <dbReference type="Google" id="ProtNLM"/>
    </source>
</evidence>
<accession>A0A7L9U238</accession>
<gene>
    <name evidence="3" type="ORF">LPB04_14865</name>
</gene>
<name>A0A7L9U238_9BURK</name>
<dbReference type="PROSITE" id="PS51257">
    <property type="entry name" value="PROKAR_LIPOPROTEIN"/>
    <property type="match status" value="1"/>
</dbReference>
<feature type="compositionally biased region" description="Low complexity" evidence="1">
    <location>
        <begin position="119"/>
        <end position="136"/>
    </location>
</feature>
<dbReference type="KEGG" id="mlir:LPB04_14865"/>
<feature type="chain" id="PRO_5032969629" description="Lipoprotein" evidence="2">
    <location>
        <begin position="19"/>
        <end position="154"/>
    </location>
</feature>
<dbReference type="RefSeq" id="WP_193685311.1">
    <property type="nucleotide sequence ID" value="NZ_CP062941.1"/>
</dbReference>
<reference evidence="3 4" key="1">
    <citation type="submission" date="2020-10" db="EMBL/GenBank/DDBJ databases">
        <title>Genome sequencing of Massilia sp. LPB0304.</title>
        <authorList>
            <person name="Kim J."/>
        </authorList>
    </citation>
    <scope>NUCLEOTIDE SEQUENCE [LARGE SCALE GENOMIC DNA]</scope>
    <source>
        <strain evidence="3 4">LPB0304</strain>
    </source>
</reference>
<sequence length="154" mass="14242">MKVSTLALGILAACMTLAGCDRGHANPKDGVIQTKFPGQVTAGGGTSGQVMARSSKPETNAAYAGGTPGIAGGSGGTTGGAAMGGTVTETGQGPSSGVTAPVSGGAPGNKPAGDYGTKAANAPAAGVTPVGAGSATNQDSTPAAAPGTLTGEKK</sequence>
<feature type="signal peptide" evidence="2">
    <location>
        <begin position="1"/>
        <end position="18"/>
    </location>
</feature>
<feature type="compositionally biased region" description="Gly residues" evidence="1">
    <location>
        <begin position="66"/>
        <end position="83"/>
    </location>
</feature>
<evidence type="ECO:0000313" key="3">
    <source>
        <dbReference type="EMBL" id="QOL48265.1"/>
    </source>
</evidence>
<organism evidence="3 4">
    <name type="scientific">Massilia litorea</name>
    <dbReference type="NCBI Taxonomy" id="2769491"/>
    <lineage>
        <taxon>Bacteria</taxon>
        <taxon>Pseudomonadati</taxon>
        <taxon>Pseudomonadota</taxon>
        <taxon>Betaproteobacteria</taxon>
        <taxon>Burkholderiales</taxon>
        <taxon>Oxalobacteraceae</taxon>
        <taxon>Telluria group</taxon>
        <taxon>Massilia</taxon>
    </lineage>
</organism>
<dbReference type="Proteomes" id="UP000593875">
    <property type="component" value="Chromosome"/>
</dbReference>
<keyword evidence="4" id="KW-1185">Reference proteome</keyword>
<keyword evidence="2" id="KW-0732">Signal</keyword>
<evidence type="ECO:0000313" key="4">
    <source>
        <dbReference type="Proteomes" id="UP000593875"/>
    </source>
</evidence>
<dbReference type="AlphaFoldDB" id="A0A7L9U238"/>